<name>A0A645CZY5_9ZZZZ</name>
<sequence>MRHNNYNDFVGELLIPDLPRGLLTTVNNKTDFNLADDNWTIIFDKLNGYRPLKMSKVEGEKELRNKWVSILEASITD</sequence>
<reference evidence="1" key="1">
    <citation type="submission" date="2019-08" db="EMBL/GenBank/DDBJ databases">
        <authorList>
            <person name="Kucharzyk K."/>
            <person name="Murdoch R.W."/>
            <person name="Higgins S."/>
            <person name="Loffler F."/>
        </authorList>
    </citation>
    <scope>NUCLEOTIDE SEQUENCE</scope>
</reference>
<dbReference type="AlphaFoldDB" id="A0A645CZY5"/>
<evidence type="ECO:0000313" key="1">
    <source>
        <dbReference type="EMBL" id="MPM82418.1"/>
    </source>
</evidence>
<protein>
    <submittedName>
        <fullName evidence="1">Uncharacterized protein</fullName>
    </submittedName>
</protein>
<gene>
    <name evidence="1" type="ORF">SDC9_129479</name>
</gene>
<organism evidence="1">
    <name type="scientific">bioreactor metagenome</name>
    <dbReference type="NCBI Taxonomy" id="1076179"/>
    <lineage>
        <taxon>unclassified sequences</taxon>
        <taxon>metagenomes</taxon>
        <taxon>ecological metagenomes</taxon>
    </lineage>
</organism>
<proteinExistence type="predicted"/>
<accession>A0A645CZY5</accession>
<comment type="caution">
    <text evidence="1">The sequence shown here is derived from an EMBL/GenBank/DDBJ whole genome shotgun (WGS) entry which is preliminary data.</text>
</comment>
<dbReference type="EMBL" id="VSSQ01031512">
    <property type="protein sequence ID" value="MPM82418.1"/>
    <property type="molecule type" value="Genomic_DNA"/>
</dbReference>